<dbReference type="EMBL" id="JBITLV010000004">
    <property type="protein sequence ID" value="MFI7588385.1"/>
    <property type="molecule type" value="Genomic_DNA"/>
</dbReference>
<reference evidence="2 3" key="1">
    <citation type="submission" date="2024-10" db="EMBL/GenBank/DDBJ databases">
        <title>The Natural Products Discovery Center: Release of the First 8490 Sequenced Strains for Exploring Actinobacteria Biosynthetic Diversity.</title>
        <authorList>
            <person name="Kalkreuter E."/>
            <person name="Kautsar S.A."/>
            <person name="Yang D."/>
            <person name="Bader C.D."/>
            <person name="Teijaro C.N."/>
            <person name="Fluegel L."/>
            <person name="Davis C.M."/>
            <person name="Simpson J.R."/>
            <person name="Lauterbach L."/>
            <person name="Steele A.D."/>
            <person name="Gui C."/>
            <person name="Meng S."/>
            <person name="Li G."/>
            <person name="Viehrig K."/>
            <person name="Ye F."/>
            <person name="Su P."/>
            <person name="Kiefer A.F."/>
            <person name="Nichols A."/>
            <person name="Cepeda A.J."/>
            <person name="Yan W."/>
            <person name="Fan B."/>
            <person name="Jiang Y."/>
            <person name="Adhikari A."/>
            <person name="Zheng C.-J."/>
            <person name="Schuster L."/>
            <person name="Cowan T.M."/>
            <person name="Smanski M.J."/>
            <person name="Chevrette M.G."/>
            <person name="De Carvalho L.P.S."/>
            <person name="Shen B."/>
        </authorList>
    </citation>
    <scope>NUCLEOTIDE SEQUENCE [LARGE SCALE GENOMIC DNA]</scope>
    <source>
        <strain evidence="2 3">NPDC049639</strain>
    </source>
</reference>
<keyword evidence="3" id="KW-1185">Reference proteome</keyword>
<evidence type="ECO:0000259" key="1">
    <source>
        <dbReference type="Pfam" id="PF12680"/>
    </source>
</evidence>
<feature type="domain" description="SnoaL-like" evidence="1">
    <location>
        <begin position="12"/>
        <end position="118"/>
    </location>
</feature>
<dbReference type="PANTHER" id="PTHR38436:SF1">
    <property type="entry name" value="ESTER CYCLASE"/>
    <property type="match status" value="1"/>
</dbReference>
<gene>
    <name evidence="2" type="ORF">ACIB24_15050</name>
</gene>
<accession>A0ABW8APT3</accession>
<evidence type="ECO:0000313" key="3">
    <source>
        <dbReference type="Proteomes" id="UP001612915"/>
    </source>
</evidence>
<comment type="caution">
    <text evidence="2">The sequence shown here is derived from an EMBL/GenBank/DDBJ whole genome shotgun (WGS) entry which is preliminary data.</text>
</comment>
<dbReference type="InterPro" id="IPR032710">
    <property type="entry name" value="NTF2-like_dom_sf"/>
</dbReference>
<dbReference type="Pfam" id="PF12680">
    <property type="entry name" value="SnoaL_2"/>
    <property type="match status" value="1"/>
</dbReference>
<organism evidence="2 3">
    <name type="scientific">Spongisporangium articulatum</name>
    <dbReference type="NCBI Taxonomy" id="3362603"/>
    <lineage>
        <taxon>Bacteria</taxon>
        <taxon>Bacillati</taxon>
        <taxon>Actinomycetota</taxon>
        <taxon>Actinomycetes</taxon>
        <taxon>Kineosporiales</taxon>
        <taxon>Kineosporiaceae</taxon>
        <taxon>Spongisporangium</taxon>
    </lineage>
</organism>
<dbReference type="InterPro" id="IPR037401">
    <property type="entry name" value="SnoaL-like"/>
</dbReference>
<evidence type="ECO:0000313" key="2">
    <source>
        <dbReference type="EMBL" id="MFI7588385.1"/>
    </source>
</evidence>
<dbReference type="RefSeq" id="WP_398281845.1">
    <property type="nucleotide sequence ID" value="NZ_JBITLV010000004.1"/>
</dbReference>
<sequence length="155" mass="17001">MTLGTREVIDAIFADAATGDVADVMRWWHPDGVLEDVTLARAYRGHDEIADYLTMYYAALPDVVYEPVRLVVEGPTAVVEWAQPAVVSGTFDGVPADGRRLYLHAVDVFHVVDGLIVHESSWYGDGWLRQRLEGATMLPDPLPLTPPAAGPGVRF</sequence>
<dbReference type="PANTHER" id="PTHR38436">
    <property type="entry name" value="POLYKETIDE CYCLASE SNOAL-LIKE DOMAIN"/>
    <property type="match status" value="1"/>
</dbReference>
<proteinExistence type="predicted"/>
<dbReference type="InterPro" id="IPR009959">
    <property type="entry name" value="Cyclase_SnoaL-like"/>
</dbReference>
<protein>
    <submittedName>
        <fullName evidence="2">Nuclear transport factor 2 family protein</fullName>
    </submittedName>
</protein>
<dbReference type="SUPFAM" id="SSF54427">
    <property type="entry name" value="NTF2-like"/>
    <property type="match status" value="1"/>
</dbReference>
<dbReference type="Gene3D" id="3.10.450.50">
    <property type="match status" value="1"/>
</dbReference>
<name>A0ABW8APT3_9ACTN</name>
<dbReference type="Proteomes" id="UP001612915">
    <property type="component" value="Unassembled WGS sequence"/>
</dbReference>